<dbReference type="Proteomes" id="UP000312594">
    <property type="component" value="Unassembled WGS sequence"/>
</dbReference>
<dbReference type="Pfam" id="PF13563">
    <property type="entry name" value="2_5_RNA_ligase2"/>
    <property type="match status" value="1"/>
</dbReference>
<proteinExistence type="inferred from homology"/>
<dbReference type="Proteomes" id="UP000253970">
    <property type="component" value="Unassembled WGS sequence"/>
</dbReference>
<dbReference type="InterPro" id="IPR004175">
    <property type="entry name" value="RNA_CPDase"/>
</dbReference>
<protein>
    <recommendedName>
        <fullName evidence="2">RNA 2',3'-cyclic phosphodiesterase</fullName>
        <shortName evidence="2">RNA 2',3'-CPDase</shortName>
        <ecNumber evidence="2">3.1.4.58</ecNumber>
    </recommendedName>
</protein>
<comment type="similarity">
    <text evidence="2">Belongs to the 2H phosphoesterase superfamily. ThpR family.</text>
</comment>
<organism evidence="3 5">
    <name type="scientific">Eggerthella lenta</name>
    <name type="common">Eubacterium lentum</name>
    <dbReference type="NCBI Taxonomy" id="84112"/>
    <lineage>
        <taxon>Bacteria</taxon>
        <taxon>Bacillati</taxon>
        <taxon>Actinomycetota</taxon>
        <taxon>Coriobacteriia</taxon>
        <taxon>Eggerthellales</taxon>
        <taxon>Eggerthellaceae</taxon>
        <taxon>Eggerthella</taxon>
    </lineage>
</organism>
<dbReference type="HAMAP" id="MF_01940">
    <property type="entry name" value="RNA_CPDase"/>
    <property type="match status" value="1"/>
</dbReference>
<evidence type="ECO:0000256" key="2">
    <source>
        <dbReference type="HAMAP-Rule" id="MF_01940"/>
    </source>
</evidence>
<dbReference type="InterPro" id="IPR009097">
    <property type="entry name" value="Cyclic_Pdiesterase"/>
</dbReference>
<keyword evidence="1 2" id="KW-0378">Hydrolase</keyword>
<evidence type="ECO:0000256" key="1">
    <source>
        <dbReference type="ARBA" id="ARBA00022801"/>
    </source>
</evidence>
<feature type="short sequence motif" description="HXTX 2" evidence="2">
    <location>
        <begin position="124"/>
        <end position="127"/>
    </location>
</feature>
<evidence type="ECO:0000313" key="5">
    <source>
        <dbReference type="Proteomes" id="UP000253970"/>
    </source>
</evidence>
<gene>
    <name evidence="4" type="primary">thpR</name>
    <name evidence="3" type="ORF">C1875_03630</name>
    <name evidence="4" type="ORF">FIC87_07050</name>
</gene>
<evidence type="ECO:0000313" key="6">
    <source>
        <dbReference type="Proteomes" id="UP000312594"/>
    </source>
</evidence>
<feature type="active site" description="Proton acceptor" evidence="2">
    <location>
        <position position="124"/>
    </location>
</feature>
<dbReference type="GO" id="GO:0008664">
    <property type="term" value="F:RNA 2',3'-cyclic 3'-phosphodiesterase activity"/>
    <property type="evidence" value="ECO:0007669"/>
    <property type="project" value="UniProtKB-EC"/>
</dbReference>
<dbReference type="PANTHER" id="PTHR35561:SF1">
    <property type="entry name" value="RNA 2',3'-CYCLIC PHOSPHODIESTERASE"/>
    <property type="match status" value="1"/>
</dbReference>
<dbReference type="EMBL" id="VEVP01000012">
    <property type="protein sequence ID" value="TNU91535.1"/>
    <property type="molecule type" value="Genomic_DNA"/>
</dbReference>
<reference evidence="3 5" key="2">
    <citation type="journal article" date="2018" name="Elife">
        <title>Discovery and characterization of a prevalent human gut bacterial enzyme sufficient for the inactivation of a family of plant toxins.</title>
        <authorList>
            <person name="Koppel N."/>
            <person name="Bisanz J.E."/>
            <person name="Pandelia M.E."/>
            <person name="Turnbaugh P.J."/>
            <person name="Balskus E.P."/>
        </authorList>
    </citation>
    <scope>NUCLEOTIDE SEQUENCE [LARGE SCALE GENOMIC DNA]</scope>
    <source>
        <strain evidence="3 5">W1 BHI 6</strain>
    </source>
</reference>
<comment type="catalytic activity">
    <reaction evidence="2">
        <text>a 3'-end 2',3'-cyclophospho-ribonucleotide-RNA + H2O = a 3'-end 2'-phospho-ribonucleotide-RNA + H(+)</text>
        <dbReference type="Rhea" id="RHEA:11828"/>
        <dbReference type="Rhea" id="RHEA-COMP:10464"/>
        <dbReference type="Rhea" id="RHEA-COMP:17353"/>
        <dbReference type="ChEBI" id="CHEBI:15377"/>
        <dbReference type="ChEBI" id="CHEBI:15378"/>
        <dbReference type="ChEBI" id="CHEBI:83064"/>
        <dbReference type="ChEBI" id="CHEBI:173113"/>
        <dbReference type="EC" id="3.1.4.58"/>
    </reaction>
</comment>
<comment type="function">
    <text evidence="2">Hydrolyzes RNA 2',3'-cyclic phosphodiester to an RNA 2'-phosphomonoester.</text>
</comment>
<evidence type="ECO:0000313" key="4">
    <source>
        <dbReference type="EMBL" id="TNU91535.1"/>
    </source>
</evidence>
<dbReference type="PANTHER" id="PTHR35561">
    <property type="entry name" value="RNA 2',3'-CYCLIC PHOSPHODIESTERASE"/>
    <property type="match status" value="1"/>
</dbReference>
<name>A0A369MNL5_EGGLN</name>
<comment type="caution">
    <text evidence="3">The sequence shown here is derived from an EMBL/GenBank/DDBJ whole genome shotgun (WGS) entry which is preliminary data.</text>
</comment>
<evidence type="ECO:0000313" key="3">
    <source>
        <dbReference type="EMBL" id="RDB72572.1"/>
    </source>
</evidence>
<reference evidence="4" key="3">
    <citation type="submission" date="2019-06" db="EMBL/GenBank/DDBJ databases">
        <authorList>
            <person name="Bisanz J.E."/>
            <person name="Turnbaugh P.J."/>
        </authorList>
    </citation>
    <scope>NUCLEOTIDE SEQUENCE</scope>
    <source>
        <strain evidence="4">SECO-MT75m2</strain>
    </source>
</reference>
<dbReference type="EMBL" id="PPTU01000003">
    <property type="protein sequence ID" value="RDB72572.1"/>
    <property type="molecule type" value="Genomic_DNA"/>
</dbReference>
<reference evidence="4 6" key="1">
    <citation type="journal article" date="2005" name="Appl. Environ. Microbiol.">
        <title>Intestinal bacterial communities that produce active estrogen-like compounds enterodiol and enterolactone in humans.</title>
        <authorList>
            <person name="Clavel T."/>
            <person name="Henderson G."/>
            <person name="Alpert C.A."/>
            <person name="Philippe C."/>
            <person name="Rigottier-Gois L."/>
            <person name="Dore J."/>
            <person name="Blaut M."/>
        </authorList>
    </citation>
    <scope>NUCLEOTIDE SEQUENCE [LARGE SCALE GENOMIC DNA]</scope>
    <source>
        <strain evidence="4 6">SECO-MT75m2</strain>
    </source>
</reference>
<dbReference type="GO" id="GO:0004113">
    <property type="term" value="F:2',3'-cyclic-nucleotide 3'-phosphodiesterase activity"/>
    <property type="evidence" value="ECO:0007669"/>
    <property type="project" value="InterPro"/>
</dbReference>
<dbReference type="AlphaFoldDB" id="A0A369MNL5"/>
<dbReference type="RefSeq" id="WP_114533027.1">
    <property type="nucleotide sequence ID" value="NZ_CP089333.1"/>
</dbReference>
<dbReference type="NCBIfam" id="TIGR02258">
    <property type="entry name" value="2_5_ligase"/>
    <property type="match status" value="1"/>
</dbReference>
<feature type="short sequence motif" description="HXTX 1" evidence="2">
    <location>
        <begin position="39"/>
        <end position="42"/>
    </location>
</feature>
<dbReference type="SUPFAM" id="SSF55144">
    <property type="entry name" value="LigT-like"/>
    <property type="match status" value="1"/>
</dbReference>
<dbReference type="EC" id="3.1.4.58" evidence="2"/>
<accession>A0A369MNL5</accession>
<dbReference type="Gene3D" id="3.90.1140.10">
    <property type="entry name" value="Cyclic phosphodiesterase"/>
    <property type="match status" value="1"/>
</dbReference>
<sequence>MRTFIALDLPPGFADDAAALARRLSASMEGRFLPRDTYHLTLAFLGDVDEAQLAAAADALEAACAGASPVPLRSDGLGKFGRATDATLWLGIAAAPELEQLAARLRDELRARDVPFDAKPFKAHLTLARRARIPHVGLPHLAFPQDDEAYDVTLYKSTLDRAGAVYKSLHTVRLGTIAAERS</sequence>
<feature type="active site" description="Proton donor" evidence="2">
    <location>
        <position position="39"/>
    </location>
</feature>